<dbReference type="InterPro" id="IPR011701">
    <property type="entry name" value="MFS"/>
</dbReference>
<evidence type="ECO:0000313" key="6">
    <source>
        <dbReference type="Proteomes" id="UP000245119"/>
    </source>
</evidence>
<dbReference type="GO" id="GO:0016020">
    <property type="term" value="C:membrane"/>
    <property type="evidence" value="ECO:0007669"/>
    <property type="project" value="UniProtKB-SubCell"/>
</dbReference>
<feature type="transmembrane region" description="Helical" evidence="3">
    <location>
        <begin position="138"/>
        <end position="158"/>
    </location>
</feature>
<feature type="region of interest" description="Disordered" evidence="2">
    <location>
        <begin position="477"/>
        <end position="513"/>
    </location>
</feature>
<feature type="transmembrane region" description="Helical" evidence="3">
    <location>
        <begin position="81"/>
        <end position="101"/>
    </location>
</feature>
<feature type="transmembrane region" description="Helical" evidence="3">
    <location>
        <begin position="107"/>
        <end position="131"/>
    </location>
</feature>
<dbReference type="Gene3D" id="1.20.1250.20">
    <property type="entry name" value="MFS general substrate transporter like domains"/>
    <property type="match status" value="2"/>
</dbReference>
<sequence length="530" mass="57167">MDPQRDVDRGWAWVVLVATVVNMMLQSFLSVSAGIFQIEFLEAFEGSSKGVIALIGAMSACGQTLLGPVAGVLSSAVTPRVTIMLGSLLIAFGLLTASFASDLVSLILFYGVVAGTGSGLAYTPSVTFIAVYFVRYRVIVNGLILAAPGIGVLAGPYLLRWLIETQGWRLALAACGALMLHMCVLSALLFTPPGEGSSASCTCIRKKDIAKGQLVKVDMLLTRDPNLESRTNWKMSELGSVLLTDSVVWTVEKPSKDETMSLMQRLTNLLRLRFMWIMCLNQFLLYAGYSVNSILFPSYAQSVGVAFSDLPALYTVYGTTMIVSRVTAGFVFNLLPQHHVTIYLVLQLCVALVLLLLPLYGLNLQLLFFAQFLIGLTYGPVFLLVTPMLISQVGMDNLPVAFGTLMLCCGVGYIIAPPIGGLMYDIFGDYKVSYHIAGSTIALAALSVIPLLFLKVDDKKKDEKFNETTLLSPSDADAESDGLVTKHSNGSASSFLTGKTSNPSLLSTAPPVSELTETWELESASSFREV</sequence>
<dbReference type="SUPFAM" id="SSF103473">
    <property type="entry name" value="MFS general substrate transporter"/>
    <property type="match status" value="1"/>
</dbReference>
<feature type="transmembrane region" description="Helical" evidence="3">
    <location>
        <begin position="12"/>
        <end position="38"/>
    </location>
</feature>
<keyword evidence="3" id="KW-0472">Membrane</keyword>
<keyword evidence="3" id="KW-0812">Transmembrane</keyword>
<proteinExistence type="predicted"/>
<feature type="transmembrane region" description="Helical" evidence="3">
    <location>
        <begin position="366"/>
        <end position="386"/>
    </location>
</feature>
<dbReference type="OrthoDB" id="6133240at2759"/>
<keyword evidence="3" id="KW-1133">Transmembrane helix</keyword>
<protein>
    <recommendedName>
        <fullName evidence="4">Major facilitator superfamily (MFS) profile domain-containing protein</fullName>
    </recommendedName>
</protein>
<evidence type="ECO:0000256" key="1">
    <source>
        <dbReference type="ARBA" id="ARBA00004141"/>
    </source>
</evidence>
<dbReference type="PROSITE" id="PS50850">
    <property type="entry name" value="MFS"/>
    <property type="match status" value="1"/>
</dbReference>
<dbReference type="InterPro" id="IPR050327">
    <property type="entry name" value="Proton-linked_MCT"/>
</dbReference>
<dbReference type="AlphaFoldDB" id="A0A2T7NMT2"/>
<feature type="transmembrane region" description="Helical" evidence="3">
    <location>
        <begin position="311"/>
        <end position="335"/>
    </location>
</feature>
<accession>A0A2T7NMT2</accession>
<keyword evidence="6" id="KW-1185">Reference proteome</keyword>
<feature type="transmembrane region" description="Helical" evidence="3">
    <location>
        <begin position="342"/>
        <end position="360"/>
    </location>
</feature>
<dbReference type="Proteomes" id="UP000245119">
    <property type="component" value="Linkage Group LG11"/>
</dbReference>
<dbReference type="InterPro" id="IPR036259">
    <property type="entry name" value="MFS_trans_sf"/>
</dbReference>
<feature type="transmembrane region" description="Helical" evidence="3">
    <location>
        <begin position="50"/>
        <end position="74"/>
    </location>
</feature>
<feature type="domain" description="Major facilitator superfamily (MFS) profile" evidence="4">
    <location>
        <begin position="15"/>
        <end position="462"/>
    </location>
</feature>
<gene>
    <name evidence="5" type="ORF">C0Q70_18289</name>
</gene>
<feature type="transmembrane region" description="Helical" evidence="3">
    <location>
        <begin position="170"/>
        <end position="190"/>
    </location>
</feature>
<dbReference type="PANTHER" id="PTHR11360:SF284">
    <property type="entry name" value="EG:103B4.3 PROTEIN-RELATED"/>
    <property type="match status" value="1"/>
</dbReference>
<dbReference type="GO" id="GO:0008028">
    <property type="term" value="F:monocarboxylic acid transmembrane transporter activity"/>
    <property type="evidence" value="ECO:0007669"/>
    <property type="project" value="TreeGrafter"/>
</dbReference>
<name>A0A2T7NMT2_POMCA</name>
<comment type="caution">
    <text evidence="5">The sequence shown here is derived from an EMBL/GenBank/DDBJ whole genome shotgun (WGS) entry which is preliminary data.</text>
</comment>
<evidence type="ECO:0000256" key="2">
    <source>
        <dbReference type="SAM" id="MobiDB-lite"/>
    </source>
</evidence>
<evidence type="ECO:0000259" key="4">
    <source>
        <dbReference type="PROSITE" id="PS50850"/>
    </source>
</evidence>
<dbReference type="InterPro" id="IPR020846">
    <property type="entry name" value="MFS_dom"/>
</dbReference>
<dbReference type="OMA" id="NSINMIH"/>
<comment type="subcellular location">
    <subcellularLocation>
        <location evidence="1">Membrane</location>
        <topology evidence="1">Multi-pass membrane protein</topology>
    </subcellularLocation>
</comment>
<evidence type="ECO:0000256" key="3">
    <source>
        <dbReference type="SAM" id="Phobius"/>
    </source>
</evidence>
<organism evidence="5 6">
    <name type="scientific">Pomacea canaliculata</name>
    <name type="common">Golden apple snail</name>
    <dbReference type="NCBI Taxonomy" id="400727"/>
    <lineage>
        <taxon>Eukaryota</taxon>
        <taxon>Metazoa</taxon>
        <taxon>Spiralia</taxon>
        <taxon>Lophotrochozoa</taxon>
        <taxon>Mollusca</taxon>
        <taxon>Gastropoda</taxon>
        <taxon>Caenogastropoda</taxon>
        <taxon>Architaenioglossa</taxon>
        <taxon>Ampullarioidea</taxon>
        <taxon>Ampullariidae</taxon>
        <taxon>Pomacea</taxon>
    </lineage>
</organism>
<feature type="transmembrane region" description="Helical" evidence="3">
    <location>
        <begin position="270"/>
        <end position="291"/>
    </location>
</feature>
<dbReference type="Pfam" id="PF07690">
    <property type="entry name" value="MFS_1"/>
    <property type="match status" value="2"/>
</dbReference>
<feature type="transmembrane region" description="Helical" evidence="3">
    <location>
        <begin position="398"/>
        <end position="416"/>
    </location>
</feature>
<feature type="compositionally biased region" description="Polar residues" evidence="2">
    <location>
        <begin position="486"/>
        <end position="507"/>
    </location>
</feature>
<feature type="transmembrane region" description="Helical" evidence="3">
    <location>
        <begin position="436"/>
        <end position="454"/>
    </location>
</feature>
<dbReference type="EMBL" id="PZQS01000011">
    <property type="protein sequence ID" value="PVD22475.1"/>
    <property type="molecule type" value="Genomic_DNA"/>
</dbReference>
<evidence type="ECO:0000313" key="5">
    <source>
        <dbReference type="EMBL" id="PVD22475.1"/>
    </source>
</evidence>
<dbReference type="PANTHER" id="PTHR11360">
    <property type="entry name" value="MONOCARBOXYLATE TRANSPORTER"/>
    <property type="match status" value="1"/>
</dbReference>
<reference evidence="5 6" key="1">
    <citation type="submission" date="2018-04" db="EMBL/GenBank/DDBJ databases">
        <title>The genome of golden apple snail Pomacea canaliculata provides insight into stress tolerance and invasive adaptation.</title>
        <authorList>
            <person name="Liu C."/>
            <person name="Liu B."/>
            <person name="Ren Y."/>
            <person name="Zhang Y."/>
            <person name="Wang H."/>
            <person name="Li S."/>
            <person name="Jiang F."/>
            <person name="Yin L."/>
            <person name="Zhang G."/>
            <person name="Qian W."/>
            <person name="Fan W."/>
        </authorList>
    </citation>
    <scope>NUCLEOTIDE SEQUENCE [LARGE SCALE GENOMIC DNA]</scope>
    <source>
        <strain evidence="5">SZHN2017</strain>
        <tissue evidence="5">Muscle</tissue>
    </source>
</reference>